<accession>A0ABR1TYS0</accession>
<reference evidence="1 2" key="1">
    <citation type="submission" date="2023-01" db="EMBL/GenBank/DDBJ databases">
        <title>Analysis of 21 Apiospora genomes using comparative genomics revels a genus with tremendous synthesis potential of carbohydrate active enzymes and secondary metabolites.</title>
        <authorList>
            <person name="Sorensen T."/>
        </authorList>
    </citation>
    <scope>NUCLEOTIDE SEQUENCE [LARGE SCALE GENOMIC DNA]</scope>
    <source>
        <strain evidence="1 2">CBS 33761</strain>
    </source>
</reference>
<evidence type="ECO:0000313" key="1">
    <source>
        <dbReference type="EMBL" id="KAK8051825.1"/>
    </source>
</evidence>
<evidence type="ECO:0000313" key="2">
    <source>
        <dbReference type="Proteomes" id="UP001444661"/>
    </source>
</evidence>
<keyword evidence="2" id="KW-1185">Reference proteome</keyword>
<dbReference type="Proteomes" id="UP001444661">
    <property type="component" value="Unassembled WGS sequence"/>
</dbReference>
<gene>
    <name evidence="1" type="ORF">PG993_003210</name>
</gene>
<dbReference type="EMBL" id="JAQQWK010000002">
    <property type="protein sequence ID" value="KAK8051825.1"/>
    <property type="molecule type" value="Genomic_DNA"/>
</dbReference>
<proteinExistence type="predicted"/>
<name>A0ABR1TYS0_9PEZI</name>
<organism evidence="1 2">
    <name type="scientific">Apiospora rasikravindrae</name>
    <dbReference type="NCBI Taxonomy" id="990691"/>
    <lineage>
        <taxon>Eukaryota</taxon>
        <taxon>Fungi</taxon>
        <taxon>Dikarya</taxon>
        <taxon>Ascomycota</taxon>
        <taxon>Pezizomycotina</taxon>
        <taxon>Sordariomycetes</taxon>
        <taxon>Xylariomycetidae</taxon>
        <taxon>Amphisphaeriales</taxon>
        <taxon>Apiosporaceae</taxon>
        <taxon>Apiospora</taxon>
    </lineage>
</organism>
<protein>
    <submittedName>
        <fullName evidence="1">Uncharacterized protein</fullName>
    </submittedName>
</protein>
<comment type="caution">
    <text evidence="1">The sequence shown here is derived from an EMBL/GenBank/DDBJ whole genome shotgun (WGS) entry which is preliminary data.</text>
</comment>
<sequence length="226" mass="24775">MQCSSVLELRAVSQQEIYRLGRPEFGSHVENVSALALNGRQVRKMVEHQGEGSLAGDGWIRPMVEKELQYVDEDLQQGEQFGIAACEYILCHTINLVPVCLEDGLEVSRQFGVGAAACEDVCRCEPRGGGLSRAYLVFSLDVLRDIGAFATHYELQRLTSGVISLEDSGMDPGALPLHQVPYSFDLESVRSLFQAKLPVGMRRMGVLNIVADFRQVSSGTGQVKGK</sequence>